<dbReference type="PANTHER" id="PTHR30618">
    <property type="entry name" value="NCS1 FAMILY PURINE/PYRIMIDINE TRANSPORTER"/>
    <property type="match status" value="1"/>
</dbReference>
<reference evidence="8" key="1">
    <citation type="submission" date="2015-01" db="EMBL/GenBank/DDBJ databases">
        <title>The Genome Sequence of Cryptococcus gattii CA1280.</title>
        <authorList>
            <consortium name="The Broad Institute Genomics Platform"/>
            <person name="Cuomo C."/>
            <person name="Litvintseva A."/>
            <person name="Chen Y."/>
            <person name="Heitman J."/>
            <person name="Sun S."/>
            <person name="Springer D."/>
            <person name="Dromer F."/>
            <person name="Young S."/>
            <person name="Zeng Q."/>
            <person name="Gargeya S."/>
            <person name="Abouelleil A."/>
            <person name="Alvarado L."/>
            <person name="Chapman S.B."/>
            <person name="Gainer-Dewar J."/>
            <person name="Goldberg J."/>
            <person name="Griggs A."/>
            <person name="Gujja S."/>
            <person name="Hansen M."/>
            <person name="Howarth C."/>
            <person name="Imamovic A."/>
            <person name="Larimer J."/>
            <person name="Murphy C."/>
            <person name="Naylor J."/>
            <person name="Pearson M."/>
            <person name="Priest M."/>
            <person name="Roberts A."/>
            <person name="Saif S."/>
            <person name="Shea T."/>
            <person name="Sykes S."/>
            <person name="Wortman J."/>
            <person name="Nusbaum C."/>
            <person name="Birren B."/>
        </authorList>
    </citation>
    <scope>NUCLEOTIDE SEQUENCE [LARGE SCALE GENOMIC DNA]</scope>
    <source>
        <strain evidence="8">CA1280</strain>
    </source>
</reference>
<dbReference type="InterPro" id="IPR045225">
    <property type="entry name" value="Uracil/uridine/allantoin_perm"/>
</dbReference>
<feature type="transmembrane region" description="Helical" evidence="7">
    <location>
        <begin position="325"/>
        <end position="347"/>
    </location>
</feature>
<dbReference type="OrthoDB" id="2018619at2759"/>
<feature type="transmembrane region" description="Helical" evidence="7">
    <location>
        <begin position="272"/>
        <end position="305"/>
    </location>
</feature>
<evidence type="ECO:0000256" key="7">
    <source>
        <dbReference type="SAM" id="Phobius"/>
    </source>
</evidence>
<comment type="subcellular location">
    <subcellularLocation>
        <location evidence="1">Membrane</location>
        <topology evidence="1">Multi-pass membrane protein</topology>
    </subcellularLocation>
</comment>
<dbReference type="Gene3D" id="1.10.4160.10">
    <property type="entry name" value="Hydantoin permease"/>
    <property type="match status" value="2"/>
</dbReference>
<name>A0A0D0V9Q9_CRYGA</name>
<organism evidence="8">
    <name type="scientific">Cryptococcus bacillisporus CA1280</name>
    <dbReference type="NCBI Taxonomy" id="1296109"/>
    <lineage>
        <taxon>Eukaryota</taxon>
        <taxon>Fungi</taxon>
        <taxon>Dikarya</taxon>
        <taxon>Basidiomycota</taxon>
        <taxon>Agaricomycotina</taxon>
        <taxon>Tremellomycetes</taxon>
        <taxon>Tremellales</taxon>
        <taxon>Cryptococcaceae</taxon>
        <taxon>Cryptococcus</taxon>
        <taxon>Cryptococcus gattii species complex</taxon>
    </lineage>
</organism>
<dbReference type="GO" id="GO:0005886">
    <property type="term" value="C:plasma membrane"/>
    <property type="evidence" value="ECO:0007669"/>
    <property type="project" value="TreeGrafter"/>
</dbReference>
<feature type="transmembrane region" description="Helical" evidence="7">
    <location>
        <begin position="113"/>
        <end position="133"/>
    </location>
</feature>
<dbReference type="GO" id="GO:0015205">
    <property type="term" value="F:nucleobase transmembrane transporter activity"/>
    <property type="evidence" value="ECO:0007669"/>
    <property type="project" value="TreeGrafter"/>
</dbReference>
<evidence type="ECO:0000256" key="5">
    <source>
        <dbReference type="ARBA" id="ARBA00023136"/>
    </source>
</evidence>
<evidence type="ECO:0000256" key="1">
    <source>
        <dbReference type="ARBA" id="ARBA00004141"/>
    </source>
</evidence>
<evidence type="ECO:0000256" key="3">
    <source>
        <dbReference type="ARBA" id="ARBA00022692"/>
    </source>
</evidence>
<evidence type="ECO:0000256" key="6">
    <source>
        <dbReference type="SAM" id="MobiDB-lite"/>
    </source>
</evidence>
<feature type="transmembrane region" description="Helical" evidence="7">
    <location>
        <begin position="367"/>
        <end position="386"/>
    </location>
</feature>
<feature type="region of interest" description="Disordered" evidence="6">
    <location>
        <begin position="1"/>
        <end position="22"/>
    </location>
</feature>
<dbReference type="PANTHER" id="PTHR30618:SF1">
    <property type="entry name" value="URIDINE PERMEASE"/>
    <property type="match status" value="1"/>
</dbReference>
<protein>
    <submittedName>
        <fullName evidence="8">Uridine permease</fullName>
    </submittedName>
</protein>
<keyword evidence="3 7" id="KW-0812">Transmembrane</keyword>
<evidence type="ECO:0000256" key="2">
    <source>
        <dbReference type="ARBA" id="ARBA00008974"/>
    </source>
</evidence>
<dbReference type="Pfam" id="PF02133">
    <property type="entry name" value="Transp_cyt_pur"/>
    <property type="match status" value="2"/>
</dbReference>
<dbReference type="AlphaFoldDB" id="A0A0D0V9Q9"/>
<accession>A0A0D0V9Q9</accession>
<dbReference type="HOGENOM" id="CLU_021555_5_3_1"/>
<evidence type="ECO:0000256" key="4">
    <source>
        <dbReference type="ARBA" id="ARBA00022989"/>
    </source>
</evidence>
<keyword evidence="5 7" id="KW-0472">Membrane</keyword>
<feature type="transmembrane region" description="Helical" evidence="7">
    <location>
        <begin position="182"/>
        <end position="200"/>
    </location>
</feature>
<sequence>MDIDLQPNDQPREGDGDCTGDEDEEELLVLDDEVSDDDLADAIEMIGFPVYCRSSFGVFGSFWPVFNHALSACVWNGVNTVTGGQCIYIFLHSIFPSIAHLPNHMPTTSGMTSAQMCGFFLFWFFTGCALFLSVPKWKLLIHAKLVAYFLSCMGMLALALTTSKGVGNTLTAGPTVHGSERAWLIVRFTLLSAAGCSTFASNASDWQRNATHRRDPIFGQIFGFPMSNFITTLCGLIVAASSEKAYGTLIWNPLTYLDHECKAYFLSSICPWYLLGSAGIFVTFISSYQIFLFSIVGILLVDYYIISKGRLDLTWMYTADKKGPYYYTFGINWRAILAYCIGAGVNFAGFLNNMGVKGLSTGVVRSFYFAFITTGCASGLSYYLLARFFPQENYERFKGLKFHEWTEEEVELYVQGAPWRIWGQPHQNRRSLENVEDMDEKKVDTTQTTILEA</sequence>
<dbReference type="InterPro" id="IPR001248">
    <property type="entry name" value="Pur-cyt_permease"/>
</dbReference>
<dbReference type="EMBL" id="KN848005">
    <property type="protein sequence ID" value="KIR44286.1"/>
    <property type="molecule type" value="Genomic_DNA"/>
</dbReference>
<proteinExistence type="inferred from homology"/>
<feature type="transmembrane region" description="Helical" evidence="7">
    <location>
        <begin position="221"/>
        <end position="241"/>
    </location>
</feature>
<evidence type="ECO:0000313" key="8">
    <source>
        <dbReference type="EMBL" id="KIR44286.1"/>
    </source>
</evidence>
<keyword evidence="4 7" id="KW-1133">Transmembrane helix</keyword>
<gene>
    <name evidence="8" type="ORF">I312_06532</name>
</gene>
<feature type="transmembrane region" description="Helical" evidence="7">
    <location>
        <begin position="145"/>
        <end position="162"/>
    </location>
</feature>
<comment type="similarity">
    <text evidence="2">Belongs to the purine-cytosine permease (2.A.39) family.</text>
</comment>